<dbReference type="PROSITE" id="PS50110">
    <property type="entry name" value="RESPONSE_REGULATORY"/>
    <property type="match status" value="1"/>
</dbReference>
<keyword evidence="4" id="KW-1185">Reference proteome</keyword>
<dbReference type="Proteomes" id="UP001597097">
    <property type="component" value="Unassembled WGS sequence"/>
</dbReference>
<dbReference type="Pfam" id="PF00072">
    <property type="entry name" value="Response_reg"/>
    <property type="match status" value="1"/>
</dbReference>
<sequence>MTTDWRPIEVLLVEDDQGDILLTREAFDFNKVRNRLHVVNDGEQAMAFLRRENDYHDAPRPDLMLLDLNLPRMGGLEVLSEVKADAELRTIPVVILTTSEAEEDILHSYRLHANAYVSKPVDFEQFIRVVRQIDDFFVTVVKLPSKGQPT</sequence>
<comment type="caution">
    <text evidence="3">The sequence shown here is derived from an EMBL/GenBank/DDBJ whole genome shotgun (WGS) entry which is preliminary data.</text>
</comment>
<feature type="domain" description="Response regulatory" evidence="2">
    <location>
        <begin position="9"/>
        <end position="134"/>
    </location>
</feature>
<keyword evidence="1" id="KW-0597">Phosphoprotein</keyword>
<evidence type="ECO:0000313" key="4">
    <source>
        <dbReference type="Proteomes" id="UP001597097"/>
    </source>
</evidence>
<dbReference type="PANTHER" id="PTHR44520:SF2">
    <property type="entry name" value="RESPONSE REGULATOR RCP1"/>
    <property type="match status" value="1"/>
</dbReference>
<dbReference type="InterPro" id="IPR001789">
    <property type="entry name" value="Sig_transdc_resp-reg_receiver"/>
</dbReference>
<dbReference type="PANTHER" id="PTHR44520">
    <property type="entry name" value="RESPONSE REGULATOR RCP1-RELATED"/>
    <property type="match status" value="1"/>
</dbReference>
<dbReference type="InterPro" id="IPR052893">
    <property type="entry name" value="TCS_response_regulator"/>
</dbReference>
<dbReference type="CDD" id="cd17557">
    <property type="entry name" value="REC_Rcp-like"/>
    <property type="match status" value="1"/>
</dbReference>
<evidence type="ECO:0000256" key="1">
    <source>
        <dbReference type="PROSITE-ProRule" id="PRU00169"/>
    </source>
</evidence>
<protein>
    <submittedName>
        <fullName evidence="3">Response regulator</fullName>
    </submittedName>
</protein>
<accession>A0ABW4GMM3</accession>
<organism evidence="3 4">
    <name type="scientific">Nonomuraea guangzhouensis</name>
    <dbReference type="NCBI Taxonomy" id="1291555"/>
    <lineage>
        <taxon>Bacteria</taxon>
        <taxon>Bacillati</taxon>
        <taxon>Actinomycetota</taxon>
        <taxon>Actinomycetes</taxon>
        <taxon>Streptosporangiales</taxon>
        <taxon>Streptosporangiaceae</taxon>
        <taxon>Nonomuraea</taxon>
    </lineage>
</organism>
<evidence type="ECO:0000313" key="3">
    <source>
        <dbReference type="EMBL" id="MFD1543551.1"/>
    </source>
</evidence>
<gene>
    <name evidence="3" type="ORF">ACFSJ0_41365</name>
</gene>
<dbReference type="SMART" id="SM00448">
    <property type="entry name" value="REC"/>
    <property type="match status" value="1"/>
</dbReference>
<proteinExistence type="predicted"/>
<feature type="modified residue" description="4-aspartylphosphate" evidence="1">
    <location>
        <position position="67"/>
    </location>
</feature>
<name>A0ABW4GMM3_9ACTN</name>
<reference evidence="4" key="1">
    <citation type="journal article" date="2019" name="Int. J. Syst. Evol. Microbiol.">
        <title>The Global Catalogue of Microorganisms (GCM) 10K type strain sequencing project: providing services to taxonomists for standard genome sequencing and annotation.</title>
        <authorList>
            <consortium name="The Broad Institute Genomics Platform"/>
            <consortium name="The Broad Institute Genome Sequencing Center for Infectious Disease"/>
            <person name="Wu L."/>
            <person name="Ma J."/>
        </authorList>
    </citation>
    <scope>NUCLEOTIDE SEQUENCE [LARGE SCALE GENOMIC DNA]</scope>
    <source>
        <strain evidence="4">CGMCC 1.15399</strain>
    </source>
</reference>
<dbReference type="RefSeq" id="WP_219538098.1">
    <property type="nucleotide sequence ID" value="NZ_JAHKRM010000044.1"/>
</dbReference>
<evidence type="ECO:0000259" key="2">
    <source>
        <dbReference type="PROSITE" id="PS50110"/>
    </source>
</evidence>
<dbReference type="EMBL" id="JBHUCM010000039">
    <property type="protein sequence ID" value="MFD1543551.1"/>
    <property type="molecule type" value="Genomic_DNA"/>
</dbReference>